<evidence type="ECO:0000256" key="2">
    <source>
        <dbReference type="ARBA" id="ARBA00022729"/>
    </source>
</evidence>
<evidence type="ECO:0000256" key="1">
    <source>
        <dbReference type="ARBA" id="ARBA00004240"/>
    </source>
</evidence>
<sequence length="156" mass="17898">MAAINEAYEVLSNPELRERFDRGDDPNNQEQGNPFQGNNPFGGGHPFMYQQGGSQQVPLQVRWRRRRLSFLREGNTQRMLFFWKESTVWIMEFYKSKPGVCGGPHPTADIFLIVIHDSDLRNGPESETPRQSVMFSVSQLVDLGLPCQYTRTTTDT</sequence>
<keyword evidence="2" id="KW-0732">Signal</keyword>
<feature type="region of interest" description="Disordered" evidence="4">
    <location>
        <begin position="15"/>
        <end position="49"/>
    </location>
</feature>
<evidence type="ECO:0008006" key="7">
    <source>
        <dbReference type="Google" id="ProtNLM"/>
    </source>
</evidence>
<feature type="non-terminal residue" evidence="5">
    <location>
        <position position="156"/>
    </location>
</feature>
<keyword evidence="3" id="KW-0256">Endoplasmic reticulum</keyword>
<evidence type="ECO:0000313" key="5">
    <source>
        <dbReference type="EMBL" id="CCF38926.1"/>
    </source>
</evidence>
<dbReference type="STRING" id="759273.H1VFC3"/>
<dbReference type="EMBL" id="CACQ02003225">
    <property type="protein sequence ID" value="CCF38926.1"/>
    <property type="molecule type" value="Genomic_DNA"/>
</dbReference>
<evidence type="ECO:0000256" key="4">
    <source>
        <dbReference type="SAM" id="MobiDB-lite"/>
    </source>
</evidence>
<dbReference type="PANTHER" id="PTHR44140:SF2">
    <property type="entry name" value="LD25575P"/>
    <property type="match status" value="1"/>
</dbReference>
<dbReference type="GO" id="GO:0034975">
    <property type="term" value="P:protein folding in endoplasmic reticulum"/>
    <property type="evidence" value="ECO:0007669"/>
    <property type="project" value="TreeGrafter"/>
</dbReference>
<dbReference type="GO" id="GO:0005783">
    <property type="term" value="C:endoplasmic reticulum"/>
    <property type="evidence" value="ECO:0007669"/>
    <property type="project" value="UniProtKB-SubCell"/>
</dbReference>
<dbReference type="SUPFAM" id="SSF46565">
    <property type="entry name" value="Chaperone J-domain"/>
    <property type="match status" value="1"/>
</dbReference>
<evidence type="ECO:0000256" key="3">
    <source>
        <dbReference type="ARBA" id="ARBA00022824"/>
    </source>
</evidence>
<organism evidence="5 6">
    <name type="scientific">Colletotrichum higginsianum (strain IMI 349063)</name>
    <name type="common">Crucifer anthracnose fungus</name>
    <dbReference type="NCBI Taxonomy" id="759273"/>
    <lineage>
        <taxon>Eukaryota</taxon>
        <taxon>Fungi</taxon>
        <taxon>Dikarya</taxon>
        <taxon>Ascomycota</taxon>
        <taxon>Pezizomycotina</taxon>
        <taxon>Sordariomycetes</taxon>
        <taxon>Hypocreomycetidae</taxon>
        <taxon>Glomerellales</taxon>
        <taxon>Glomerellaceae</taxon>
        <taxon>Colletotrichum</taxon>
        <taxon>Colletotrichum destructivum species complex</taxon>
    </lineage>
</organism>
<dbReference type="HOGENOM" id="CLU_1690930_0_0_1"/>
<dbReference type="InterPro" id="IPR036869">
    <property type="entry name" value="J_dom_sf"/>
</dbReference>
<dbReference type="GO" id="GO:0051787">
    <property type="term" value="F:misfolded protein binding"/>
    <property type="evidence" value="ECO:0007669"/>
    <property type="project" value="TreeGrafter"/>
</dbReference>
<evidence type="ECO:0000313" key="6">
    <source>
        <dbReference type="Proteomes" id="UP000007174"/>
    </source>
</evidence>
<dbReference type="InterPro" id="IPR051727">
    <property type="entry name" value="DnaJ_C3_Co-chaperones"/>
</dbReference>
<dbReference type="PANTHER" id="PTHR44140">
    <property type="entry name" value="LD25575P"/>
    <property type="match status" value="1"/>
</dbReference>
<dbReference type="Proteomes" id="UP000007174">
    <property type="component" value="Unassembled WGS sequence"/>
</dbReference>
<proteinExistence type="predicted"/>
<protein>
    <recommendedName>
        <fullName evidence="7">J domain-containing protein</fullName>
    </recommendedName>
</protein>
<dbReference type="GO" id="GO:0051087">
    <property type="term" value="F:protein-folding chaperone binding"/>
    <property type="evidence" value="ECO:0007669"/>
    <property type="project" value="TreeGrafter"/>
</dbReference>
<reference evidence="6" key="1">
    <citation type="journal article" date="2012" name="Nat. Genet.">
        <title>Lifestyle transitions in plant pathogenic Colletotrichum fungi deciphered by genome and transcriptome analyses.</title>
        <authorList>
            <person name="O'Connell R.J."/>
            <person name="Thon M.R."/>
            <person name="Hacquard S."/>
            <person name="Amyotte S.G."/>
            <person name="Kleemann J."/>
            <person name="Torres M.F."/>
            <person name="Damm U."/>
            <person name="Buiate E.A."/>
            <person name="Epstein L."/>
            <person name="Alkan N."/>
            <person name="Altmueller J."/>
            <person name="Alvarado-Balderrama L."/>
            <person name="Bauser C.A."/>
            <person name="Becker C."/>
            <person name="Birren B.W."/>
            <person name="Chen Z."/>
            <person name="Choi J."/>
            <person name="Crouch J.A."/>
            <person name="Duvick J.P."/>
            <person name="Farman M.A."/>
            <person name="Gan P."/>
            <person name="Heiman D."/>
            <person name="Henrissat B."/>
            <person name="Howard R.J."/>
            <person name="Kabbage M."/>
            <person name="Koch C."/>
            <person name="Kracher B."/>
            <person name="Kubo Y."/>
            <person name="Law A.D."/>
            <person name="Lebrun M.-H."/>
            <person name="Lee Y.-H."/>
            <person name="Miyara I."/>
            <person name="Moore N."/>
            <person name="Neumann U."/>
            <person name="Nordstroem K."/>
            <person name="Panaccione D.G."/>
            <person name="Panstruga R."/>
            <person name="Place M."/>
            <person name="Proctor R.H."/>
            <person name="Prusky D."/>
            <person name="Rech G."/>
            <person name="Reinhardt R."/>
            <person name="Rollins J.A."/>
            <person name="Rounsley S."/>
            <person name="Schardl C.L."/>
            <person name="Schwartz D.C."/>
            <person name="Shenoy N."/>
            <person name="Shirasu K."/>
            <person name="Sikhakolli U.R."/>
            <person name="Stueber K."/>
            <person name="Sukno S.A."/>
            <person name="Sweigard J.A."/>
            <person name="Takano Y."/>
            <person name="Takahara H."/>
            <person name="Trail F."/>
            <person name="van der Does H.C."/>
            <person name="Voll L.M."/>
            <person name="Will I."/>
            <person name="Young S."/>
            <person name="Zeng Q."/>
            <person name="Zhang J."/>
            <person name="Zhou S."/>
            <person name="Dickman M.B."/>
            <person name="Schulze-Lefert P."/>
            <person name="Ver Loren van Themaat E."/>
            <person name="Ma L.-J."/>
            <person name="Vaillancourt L.J."/>
        </authorList>
    </citation>
    <scope>NUCLEOTIDE SEQUENCE [LARGE SCALE GENOMIC DNA]</scope>
    <source>
        <strain evidence="6">IMI 349063</strain>
    </source>
</reference>
<comment type="subcellular location">
    <subcellularLocation>
        <location evidence="1">Endoplasmic reticulum</location>
    </subcellularLocation>
</comment>
<accession>H1VFC3</accession>
<feature type="compositionally biased region" description="Basic and acidic residues" evidence="4">
    <location>
        <begin position="15"/>
        <end position="25"/>
    </location>
</feature>
<dbReference type="AlphaFoldDB" id="H1VFC3"/>
<dbReference type="Gene3D" id="1.10.287.110">
    <property type="entry name" value="DnaJ domain"/>
    <property type="match status" value="1"/>
</dbReference>
<gene>
    <name evidence="5" type="ORF">CH063_09894</name>
</gene>
<name>H1VFC3_COLHI</name>